<dbReference type="SUPFAM" id="SSF55298">
    <property type="entry name" value="YjgF-like"/>
    <property type="match status" value="1"/>
</dbReference>
<gene>
    <name evidence="2" type="ORF">I6N95_03200</name>
</gene>
<evidence type="ECO:0000313" key="3">
    <source>
        <dbReference type="Proteomes" id="UP000674938"/>
    </source>
</evidence>
<dbReference type="Pfam" id="PF01042">
    <property type="entry name" value="Ribonuc_L-PSP"/>
    <property type="match status" value="1"/>
</dbReference>
<dbReference type="CDD" id="cd00448">
    <property type="entry name" value="YjgF_YER057c_UK114_family"/>
    <property type="match status" value="1"/>
</dbReference>
<dbReference type="InterPro" id="IPR006056">
    <property type="entry name" value="RidA"/>
</dbReference>
<dbReference type="GO" id="GO:0005829">
    <property type="term" value="C:cytosol"/>
    <property type="evidence" value="ECO:0007669"/>
    <property type="project" value="TreeGrafter"/>
</dbReference>
<dbReference type="InterPro" id="IPR006175">
    <property type="entry name" value="YjgF/YER057c/UK114"/>
</dbReference>
<proteinExistence type="inferred from homology"/>
<dbReference type="EMBL" id="JAEEGA010000002">
    <property type="protein sequence ID" value="MBP1040012.1"/>
    <property type="molecule type" value="Genomic_DNA"/>
</dbReference>
<dbReference type="Proteomes" id="UP000674938">
    <property type="component" value="Unassembled WGS sequence"/>
</dbReference>
<reference evidence="2" key="1">
    <citation type="submission" date="2020-12" db="EMBL/GenBank/DDBJ databases">
        <title>Vagococcus allomyrinae sp. nov. and Enterococcus lavae sp. nov., isolated from the larvae of Allomyrina dichotoma.</title>
        <authorList>
            <person name="Lee S.D."/>
        </authorList>
    </citation>
    <scope>NUCLEOTIDE SEQUENCE</scope>
    <source>
        <strain evidence="2">BWB3-3</strain>
    </source>
</reference>
<dbReference type="GO" id="GO:0019239">
    <property type="term" value="F:deaminase activity"/>
    <property type="evidence" value="ECO:0007669"/>
    <property type="project" value="TreeGrafter"/>
</dbReference>
<comment type="caution">
    <text evidence="2">The sequence shown here is derived from an EMBL/GenBank/DDBJ whole genome shotgun (WGS) entry which is preliminary data.</text>
</comment>
<dbReference type="FunFam" id="3.30.1330.40:FF:000001">
    <property type="entry name" value="L-PSP family endoribonuclease"/>
    <property type="match status" value="1"/>
</dbReference>
<name>A0A940P205_9ENTE</name>
<sequence>MRSDNVEKIPKAIGPYSAFRREGPLLLTSGQLPINPVTSQIDSENIKAQVKQALENLKAIIHLNGGSLENLLKVTVLLVDLNDFNAVNQVFEEFFSIPYPARTAYEVSKLPMGAKVEIEGIVYLDEEIRLSAN</sequence>
<dbReference type="PANTHER" id="PTHR11803">
    <property type="entry name" value="2-IMINOBUTANOATE/2-IMINOPROPANOATE DEAMINASE RIDA"/>
    <property type="match status" value="1"/>
</dbReference>
<dbReference type="InterPro" id="IPR035959">
    <property type="entry name" value="RutC-like_sf"/>
</dbReference>
<protein>
    <submittedName>
        <fullName evidence="2">RidA family protein</fullName>
    </submittedName>
</protein>
<dbReference type="NCBIfam" id="TIGR00004">
    <property type="entry name" value="Rid family detoxifying hydrolase"/>
    <property type="match status" value="1"/>
</dbReference>
<accession>A0A940P205</accession>
<organism evidence="2 3">
    <name type="scientific">Vagococcus allomyrinae</name>
    <dbReference type="NCBI Taxonomy" id="2794353"/>
    <lineage>
        <taxon>Bacteria</taxon>
        <taxon>Bacillati</taxon>
        <taxon>Bacillota</taxon>
        <taxon>Bacilli</taxon>
        <taxon>Lactobacillales</taxon>
        <taxon>Enterococcaceae</taxon>
        <taxon>Vagococcus</taxon>
    </lineage>
</organism>
<dbReference type="PANTHER" id="PTHR11803:SF39">
    <property type="entry name" value="2-IMINOBUTANOATE_2-IMINOPROPANOATE DEAMINASE"/>
    <property type="match status" value="1"/>
</dbReference>
<evidence type="ECO:0000313" key="2">
    <source>
        <dbReference type="EMBL" id="MBP1040012.1"/>
    </source>
</evidence>
<dbReference type="Gene3D" id="3.30.1330.40">
    <property type="entry name" value="RutC-like"/>
    <property type="match status" value="1"/>
</dbReference>
<comment type="similarity">
    <text evidence="1">Belongs to the RutC family.</text>
</comment>
<keyword evidence="3" id="KW-1185">Reference proteome</keyword>
<evidence type="ECO:0000256" key="1">
    <source>
        <dbReference type="ARBA" id="ARBA00010552"/>
    </source>
</evidence>
<dbReference type="AlphaFoldDB" id="A0A940P205"/>